<proteinExistence type="predicted"/>
<name>A0A364VCY2_9CORY</name>
<gene>
    <name evidence="1" type="ORF">CWC39_02705</name>
</gene>
<organism evidence="1 2">
    <name type="scientific">Corynebacterium heidelbergense</name>
    <dbReference type="NCBI Taxonomy" id="2055947"/>
    <lineage>
        <taxon>Bacteria</taxon>
        <taxon>Bacillati</taxon>
        <taxon>Actinomycetota</taxon>
        <taxon>Actinomycetes</taxon>
        <taxon>Mycobacteriales</taxon>
        <taxon>Corynebacteriaceae</taxon>
        <taxon>Corynebacterium</taxon>
    </lineage>
</organism>
<comment type="caution">
    <text evidence="1">The sequence shown here is derived from an EMBL/GenBank/DDBJ whole genome shotgun (WGS) entry which is preliminary data.</text>
</comment>
<accession>A0A364VCY2</accession>
<dbReference type="Proteomes" id="UP000251047">
    <property type="component" value="Unassembled WGS sequence"/>
</dbReference>
<evidence type="ECO:0008006" key="3">
    <source>
        <dbReference type="Google" id="ProtNLM"/>
    </source>
</evidence>
<reference evidence="1 2" key="1">
    <citation type="journal article" date="2018" name="Syst. Appl. Microbiol.">
        <title>Corynebacterium heidelbergense sp. nov., isolated from the preen glands of Egyptian geese (Alopochen aegyptiacus).</title>
        <authorList>
            <person name="Braun M.S."/>
            <person name="Wang E."/>
            <person name="Zimmermann S."/>
            <person name="Wink M."/>
        </authorList>
    </citation>
    <scope>NUCLEOTIDE SEQUENCE [LARGE SCALE GENOMIC DNA]</scope>
    <source>
        <strain evidence="1 2">DSM 104638</strain>
    </source>
</reference>
<dbReference type="EMBL" id="PHQP01000012">
    <property type="protein sequence ID" value="RAV34522.1"/>
    <property type="molecule type" value="Genomic_DNA"/>
</dbReference>
<dbReference type="OrthoDB" id="530515at2"/>
<evidence type="ECO:0000313" key="1">
    <source>
        <dbReference type="EMBL" id="RAV34522.1"/>
    </source>
</evidence>
<protein>
    <recommendedName>
        <fullName evidence="3">Bacterial Pleckstrin homology domain-containing protein</fullName>
    </recommendedName>
</protein>
<dbReference type="AlphaFoldDB" id="A0A364VCY2"/>
<dbReference type="RefSeq" id="WP_112768985.1">
    <property type="nucleotide sequence ID" value="NZ_CP063191.1"/>
</dbReference>
<sequence length="132" mass="14693">MPHPTTTICQGKANTLHIDGDNLVITPRGMNKLWGFRTALSIPLRHIRGATADDSIAADKRGLRAPGLSIPGKYVGTFHRDGEKMYWNVHRGEQTLVLQLREERFDRIVLSIPDAKSTERRLNAALNPAVEA</sequence>
<evidence type="ECO:0000313" key="2">
    <source>
        <dbReference type="Proteomes" id="UP000251047"/>
    </source>
</evidence>